<proteinExistence type="predicted"/>
<dbReference type="Pfam" id="PF13937">
    <property type="entry name" value="DUF4212"/>
    <property type="match status" value="1"/>
</dbReference>
<dbReference type="RefSeq" id="WP_099861469.1">
    <property type="nucleotide sequence ID" value="NZ_PEOG01000021.1"/>
</dbReference>
<comment type="caution">
    <text evidence="3">The sequence shown here is derived from an EMBL/GenBank/DDBJ whole genome shotgun (WGS) entry which is preliminary data.</text>
</comment>
<accession>A0A2G9CAK2</accession>
<dbReference type="NCBIfam" id="TIGR03647">
    <property type="entry name" value="Na_symport_sm"/>
    <property type="match status" value="1"/>
</dbReference>
<evidence type="ECO:0000256" key="1">
    <source>
        <dbReference type="SAM" id="Phobius"/>
    </source>
</evidence>
<keyword evidence="1" id="KW-1133">Transmembrane helix</keyword>
<keyword evidence="1" id="KW-0472">Membrane</keyword>
<feature type="domain" description="Sodium symporter small subunit" evidence="2">
    <location>
        <begin position="26"/>
        <end position="95"/>
    </location>
</feature>
<evidence type="ECO:0000313" key="4">
    <source>
        <dbReference type="Proteomes" id="UP000231501"/>
    </source>
</evidence>
<keyword evidence="4" id="KW-1185">Reference proteome</keyword>
<evidence type="ECO:0000313" key="3">
    <source>
        <dbReference type="EMBL" id="PIM53447.1"/>
    </source>
</evidence>
<keyword evidence="1" id="KW-0812">Transmembrane</keyword>
<dbReference type="Proteomes" id="UP000231501">
    <property type="component" value="Unassembled WGS sequence"/>
</dbReference>
<dbReference type="InterPro" id="IPR019886">
    <property type="entry name" value="Na_symporter_ssu"/>
</dbReference>
<feature type="transmembrane region" description="Helical" evidence="1">
    <location>
        <begin position="31"/>
        <end position="50"/>
    </location>
</feature>
<protein>
    <recommendedName>
        <fullName evidence="2">Sodium symporter small subunit domain-containing protein</fullName>
    </recommendedName>
</protein>
<gene>
    <name evidence="3" type="ORF">CS062_09805</name>
</gene>
<organism evidence="3 4">
    <name type="scientific">Roseateles chitinivorans</name>
    <dbReference type="NCBI Taxonomy" id="2917965"/>
    <lineage>
        <taxon>Bacteria</taxon>
        <taxon>Pseudomonadati</taxon>
        <taxon>Pseudomonadota</taxon>
        <taxon>Betaproteobacteria</taxon>
        <taxon>Burkholderiales</taxon>
        <taxon>Sphaerotilaceae</taxon>
        <taxon>Roseateles</taxon>
    </lineage>
</organism>
<dbReference type="OrthoDB" id="9797746at2"/>
<evidence type="ECO:0000259" key="2">
    <source>
        <dbReference type="Pfam" id="PF13937"/>
    </source>
</evidence>
<sequence>MLPKPPVPDAGSASGTFRARRQRVRRGNWRLTLMLLLAWALVTFGVAYFARALSFDFFGWPFSFWVGSQGALIVYVGIVVIYATVMNRREAAAGVKDPVPYADEAEARRPERDRSGPITGF</sequence>
<reference evidence="3 4" key="1">
    <citation type="submission" date="2017-11" db="EMBL/GenBank/DDBJ databases">
        <title>Draft genome sequence of Mitsuaria sp. HWN-4.</title>
        <authorList>
            <person name="Gundlapally S.R."/>
        </authorList>
    </citation>
    <scope>NUCLEOTIDE SEQUENCE [LARGE SCALE GENOMIC DNA]</scope>
    <source>
        <strain evidence="3 4">HWN-4</strain>
    </source>
</reference>
<name>A0A2G9CAK2_9BURK</name>
<feature type="transmembrane region" description="Helical" evidence="1">
    <location>
        <begin position="62"/>
        <end position="85"/>
    </location>
</feature>
<dbReference type="AlphaFoldDB" id="A0A2G9CAK2"/>
<dbReference type="EMBL" id="PEOG01000021">
    <property type="protein sequence ID" value="PIM53447.1"/>
    <property type="molecule type" value="Genomic_DNA"/>
</dbReference>